<feature type="compositionally biased region" description="Polar residues" evidence="1">
    <location>
        <begin position="45"/>
        <end position="54"/>
    </location>
</feature>
<evidence type="ECO:0000313" key="2">
    <source>
        <dbReference type="EMBL" id="EGH35088.1"/>
    </source>
</evidence>
<feature type="compositionally biased region" description="Basic and acidic residues" evidence="1">
    <location>
        <begin position="25"/>
        <end position="37"/>
    </location>
</feature>
<dbReference type="HOGENOM" id="CLU_3037212_0_0_6"/>
<protein>
    <submittedName>
        <fullName evidence="2">Major facilitator transporter</fullName>
    </submittedName>
</protein>
<reference evidence="2 3" key="1">
    <citation type="journal article" date="2011" name="PLoS Pathog.">
        <title>Dynamic evolution of pathogenicity revealed by sequencing and comparative genomics of 19 Pseudomonas syringae isolates.</title>
        <authorList>
            <person name="Baltrus D.A."/>
            <person name="Nishimura M.T."/>
            <person name="Romanchuk A."/>
            <person name="Chang J.H."/>
            <person name="Mukhtar M.S."/>
            <person name="Cherkis K."/>
            <person name="Roach J."/>
            <person name="Grant S.R."/>
            <person name="Jones C.D."/>
            <person name="Dangl J.L."/>
        </authorList>
    </citation>
    <scope>NUCLEOTIDE SEQUENCE [LARGE SCALE GENOMIC DNA]</scope>
    <source>
        <strain evidence="3">M301072PT</strain>
    </source>
</reference>
<comment type="caution">
    <text evidence="2">The sequence shown here is derived from an EMBL/GenBank/DDBJ whole genome shotgun (WGS) entry which is preliminary data.</text>
</comment>
<dbReference type="PATRIC" id="fig|629262.5.peg.5732"/>
<dbReference type="AlphaFoldDB" id="F3FXZ6"/>
<evidence type="ECO:0000313" key="3">
    <source>
        <dbReference type="Proteomes" id="UP000004471"/>
    </source>
</evidence>
<proteinExistence type="predicted"/>
<dbReference type="EMBL" id="AEAH01003225">
    <property type="protein sequence ID" value="EGH35088.1"/>
    <property type="molecule type" value="Genomic_DNA"/>
</dbReference>
<organism evidence="2 3">
    <name type="scientific">Pseudomonas syringae pv. japonica str. M301072</name>
    <dbReference type="NCBI Taxonomy" id="629262"/>
    <lineage>
        <taxon>Bacteria</taxon>
        <taxon>Pseudomonadati</taxon>
        <taxon>Pseudomonadota</taxon>
        <taxon>Gammaproteobacteria</taxon>
        <taxon>Pseudomonadales</taxon>
        <taxon>Pseudomonadaceae</taxon>
        <taxon>Pseudomonas</taxon>
        <taxon>Pseudomonas syringae</taxon>
    </lineage>
</organism>
<gene>
    <name evidence="2" type="ORF">PSYJA_41302</name>
</gene>
<accession>F3FXZ6</accession>
<evidence type="ECO:0000256" key="1">
    <source>
        <dbReference type="SAM" id="MobiDB-lite"/>
    </source>
</evidence>
<sequence>KAVWMGWQRHRCWLAVVIFFARTTPRGDRGRPSRAERPAALSPAVTGTPSSLKP</sequence>
<dbReference type="Proteomes" id="UP000004471">
    <property type="component" value="Unassembled WGS sequence"/>
</dbReference>
<name>F3FXZ6_PSESX</name>
<feature type="non-terminal residue" evidence="2">
    <location>
        <position position="1"/>
    </location>
</feature>
<feature type="region of interest" description="Disordered" evidence="1">
    <location>
        <begin position="25"/>
        <end position="54"/>
    </location>
</feature>